<evidence type="ECO:0000313" key="2">
    <source>
        <dbReference type="EMBL" id="MQS10239.1"/>
    </source>
</evidence>
<evidence type="ECO:0000256" key="1">
    <source>
        <dbReference type="SAM" id="MobiDB-lite"/>
    </source>
</evidence>
<proteinExistence type="predicted"/>
<dbReference type="AlphaFoldDB" id="A0A646IHM2"/>
<dbReference type="EMBL" id="VJYJ02001354">
    <property type="protein sequence ID" value="MQS10239.1"/>
    <property type="molecule type" value="Genomic_DNA"/>
</dbReference>
<feature type="region of interest" description="Disordered" evidence="1">
    <location>
        <begin position="152"/>
        <end position="185"/>
    </location>
</feature>
<feature type="non-terminal residue" evidence="2">
    <location>
        <position position="217"/>
    </location>
</feature>
<organism evidence="2">
    <name type="scientific">Streptomyces alkaliphilus</name>
    <dbReference type="NCBI Taxonomy" id="1472722"/>
    <lineage>
        <taxon>Bacteria</taxon>
        <taxon>Bacillati</taxon>
        <taxon>Actinomycetota</taxon>
        <taxon>Actinomycetes</taxon>
        <taxon>Kitasatosporales</taxon>
        <taxon>Streptomycetaceae</taxon>
        <taxon>Streptomyces</taxon>
    </lineage>
</organism>
<name>A0A646IHM2_9ACTN</name>
<protein>
    <submittedName>
        <fullName evidence="2">Uncharacterized protein</fullName>
    </submittedName>
</protein>
<dbReference type="Proteomes" id="UP000315516">
    <property type="component" value="Unassembled WGS sequence"/>
</dbReference>
<comment type="caution">
    <text evidence="2">The sequence shown here is derived from an EMBL/GenBank/DDBJ whole genome shotgun (WGS) entry which is preliminary data.</text>
</comment>
<gene>
    <name evidence="2" type="ORF">FNX48_024645</name>
</gene>
<sequence length="217" mass="22909">MSTAGEAMAIAVAYADRFHPDLVRGAAPSADPVGADAGHGWLVRWRHRTGDGLLLPTRLDVRIEPGGTLTALWLERTTIPDPPTVHLTEIEAWEVLEGHLSLRVEDADTADASLVAERPREAPDGDEWRAHWLLLMTVGDEVIHAVVDATTGTPVGTDRFPSSGAPTAPTSPPPGAVDIGGGPPRPVVVRLGRPPLLSTVAGRTTRPRCGGVRYGTG</sequence>
<accession>A0A646IHM2</accession>
<reference evidence="2" key="1">
    <citation type="submission" date="2019-10" db="EMBL/GenBank/DDBJ databases">
        <title>Streptomyces sp. nov., a novel actinobacterium isolated from alkaline environment.</title>
        <authorList>
            <person name="Golinska P."/>
        </authorList>
    </citation>
    <scope>NUCLEOTIDE SEQUENCE</scope>
    <source>
        <strain evidence="2">IF17</strain>
    </source>
</reference>